<dbReference type="GO" id="GO:0003677">
    <property type="term" value="F:DNA binding"/>
    <property type="evidence" value="ECO:0007669"/>
    <property type="project" value="UniProtKB-KW"/>
</dbReference>
<dbReference type="GO" id="GO:0006355">
    <property type="term" value="P:regulation of DNA-templated transcription"/>
    <property type="evidence" value="ECO:0007669"/>
    <property type="project" value="InterPro"/>
</dbReference>
<dbReference type="PANTHER" id="PTHR44688:SF16">
    <property type="entry name" value="DNA-BINDING TRANSCRIPTIONAL ACTIVATOR DEVR_DOSR"/>
    <property type="match status" value="1"/>
</dbReference>
<keyword evidence="3" id="KW-0804">Transcription</keyword>
<protein>
    <recommendedName>
        <fullName evidence="4">HTH luxR-type domain-containing protein</fullName>
    </recommendedName>
</protein>
<dbReference type="InterPro" id="IPR029016">
    <property type="entry name" value="GAF-like_dom_sf"/>
</dbReference>
<dbReference type="SUPFAM" id="SSF46894">
    <property type="entry name" value="C-terminal effector domain of the bipartite response regulators"/>
    <property type="match status" value="1"/>
</dbReference>
<evidence type="ECO:0000259" key="4">
    <source>
        <dbReference type="PROSITE" id="PS50043"/>
    </source>
</evidence>
<accession>A0A6V8KRB2</accession>
<evidence type="ECO:0000256" key="1">
    <source>
        <dbReference type="ARBA" id="ARBA00023015"/>
    </source>
</evidence>
<dbReference type="InterPro" id="IPR016032">
    <property type="entry name" value="Sig_transdc_resp-reg_C-effctor"/>
</dbReference>
<reference evidence="5 6" key="1">
    <citation type="submission" date="2020-03" db="EMBL/GenBank/DDBJ databases">
        <title>Whole genome shotgun sequence of Phytohabitans rumicis NBRC 108638.</title>
        <authorList>
            <person name="Komaki H."/>
            <person name="Tamura T."/>
        </authorList>
    </citation>
    <scope>NUCLEOTIDE SEQUENCE [LARGE SCALE GENOMIC DNA]</scope>
    <source>
        <strain evidence="5 6">NBRC 108638</strain>
    </source>
</reference>
<dbReference type="Proteomes" id="UP000482960">
    <property type="component" value="Unassembled WGS sequence"/>
</dbReference>
<dbReference type="CDD" id="cd06170">
    <property type="entry name" value="LuxR_C_like"/>
    <property type="match status" value="1"/>
</dbReference>
<dbReference type="PANTHER" id="PTHR44688">
    <property type="entry name" value="DNA-BINDING TRANSCRIPTIONAL ACTIVATOR DEVR_DOSR"/>
    <property type="match status" value="1"/>
</dbReference>
<evidence type="ECO:0000256" key="2">
    <source>
        <dbReference type="ARBA" id="ARBA00023125"/>
    </source>
</evidence>
<keyword evidence="1" id="KW-0805">Transcription regulation</keyword>
<keyword evidence="6" id="KW-1185">Reference proteome</keyword>
<feature type="domain" description="HTH luxR-type" evidence="4">
    <location>
        <begin position="244"/>
        <end position="309"/>
    </location>
</feature>
<evidence type="ECO:0000313" key="6">
    <source>
        <dbReference type="Proteomes" id="UP000482960"/>
    </source>
</evidence>
<dbReference type="PRINTS" id="PR00038">
    <property type="entry name" value="HTHLUXR"/>
</dbReference>
<dbReference type="InterPro" id="IPR036388">
    <property type="entry name" value="WH-like_DNA-bd_sf"/>
</dbReference>
<dbReference type="InterPro" id="IPR000792">
    <property type="entry name" value="Tscrpt_reg_LuxR_C"/>
</dbReference>
<sequence length="314" mass="32973">MAAVSGDLAGVEVALLLADGRGHVVERWAPARMGLAMDRLGAAAGFVCREEVVGTNSIGAALRTGGASVVLGLEHFADGLTALSNASGAVTDPLTGRVLGVVNMTCSGRVYSAVMPALIGRIVHETQQRLIGDSGETASVLHAAFLRVRRRAKGPIAVLDGRRMFVNSAGALIVDPADRAVLWDWAEPLLGTPSARAGSMIVLASGVQMVRCEAVYDGDATAGAVVWLGTSSAPISVPNPSADPATRWTMLTVSERSIAAHVANGLTNRETASQLFISTHTVDYHLRQIFRKLDLRSRVELARVVADADHLPRT</sequence>
<dbReference type="AlphaFoldDB" id="A0A6V8KRB2"/>
<dbReference type="SMART" id="SM00421">
    <property type="entry name" value="HTH_LUXR"/>
    <property type="match status" value="1"/>
</dbReference>
<proteinExistence type="predicted"/>
<keyword evidence="2" id="KW-0238">DNA-binding</keyword>
<evidence type="ECO:0000256" key="3">
    <source>
        <dbReference type="ARBA" id="ARBA00023163"/>
    </source>
</evidence>
<dbReference type="Gene3D" id="3.30.450.40">
    <property type="match status" value="1"/>
</dbReference>
<reference evidence="5 6" key="2">
    <citation type="submission" date="2020-03" db="EMBL/GenBank/DDBJ databases">
        <authorList>
            <person name="Ichikawa N."/>
            <person name="Kimura A."/>
            <person name="Kitahashi Y."/>
            <person name="Uohara A."/>
        </authorList>
    </citation>
    <scope>NUCLEOTIDE SEQUENCE [LARGE SCALE GENOMIC DNA]</scope>
    <source>
        <strain evidence="5 6">NBRC 108638</strain>
    </source>
</reference>
<dbReference type="PROSITE" id="PS50043">
    <property type="entry name" value="HTH_LUXR_2"/>
    <property type="match status" value="1"/>
</dbReference>
<name>A0A6V8KRB2_9ACTN</name>
<evidence type="ECO:0000313" key="5">
    <source>
        <dbReference type="EMBL" id="GFJ87693.1"/>
    </source>
</evidence>
<dbReference type="Pfam" id="PF00196">
    <property type="entry name" value="GerE"/>
    <property type="match status" value="1"/>
</dbReference>
<comment type="caution">
    <text evidence="5">The sequence shown here is derived from an EMBL/GenBank/DDBJ whole genome shotgun (WGS) entry which is preliminary data.</text>
</comment>
<organism evidence="5 6">
    <name type="scientific">Phytohabitans rumicis</name>
    <dbReference type="NCBI Taxonomy" id="1076125"/>
    <lineage>
        <taxon>Bacteria</taxon>
        <taxon>Bacillati</taxon>
        <taxon>Actinomycetota</taxon>
        <taxon>Actinomycetes</taxon>
        <taxon>Micromonosporales</taxon>
        <taxon>Micromonosporaceae</taxon>
    </lineage>
</organism>
<dbReference type="Gene3D" id="1.10.10.10">
    <property type="entry name" value="Winged helix-like DNA-binding domain superfamily/Winged helix DNA-binding domain"/>
    <property type="match status" value="1"/>
</dbReference>
<gene>
    <name evidence="5" type="ORF">Prum_013350</name>
</gene>
<dbReference type="EMBL" id="BLPG01000001">
    <property type="protein sequence ID" value="GFJ87693.1"/>
    <property type="molecule type" value="Genomic_DNA"/>
</dbReference>